<accession>A0A098BX80</accession>
<evidence type="ECO:0000256" key="1">
    <source>
        <dbReference type="ARBA" id="ARBA00004571"/>
    </source>
</evidence>
<evidence type="ECO:0000313" key="19">
    <source>
        <dbReference type="Proteomes" id="UP000032417"/>
    </source>
</evidence>
<sequence>MNKLFYLISSIIIILGVISCNSAKNVAYIQGAGENDMAGYVQTSPMYDARILPKDLLTITVSATDPEAVKPFNLTVPSLTTGSSTYSQPALQKYLVDNNGQINFPVLGMVTLSGLTKREAETKITGLLQKYLKEPPVVTVSFVNYKISVLGEVARPNTFTIVNEKVNIFEALAMAGDMTIYGKRDNVKVIREDADGNQSVIVLNLNDPSIIHSPYYFLQQNDVVYVEPNKTKAKSSEIGSATSLWISGTSILISLAGLLVNILRK</sequence>
<keyword evidence="5" id="KW-0762">Sugar transport</keyword>
<dbReference type="InterPro" id="IPR049712">
    <property type="entry name" value="Poly_export"/>
</dbReference>
<dbReference type="InterPro" id="IPR054765">
    <property type="entry name" value="SLBB_dom"/>
</dbReference>
<evidence type="ECO:0000256" key="12">
    <source>
        <dbReference type="ARBA" id="ARBA00023139"/>
    </source>
</evidence>
<evidence type="ECO:0000256" key="13">
    <source>
        <dbReference type="ARBA" id="ARBA00023237"/>
    </source>
</evidence>
<dbReference type="OrthoDB" id="662756at2"/>
<dbReference type="EMBL" id="LN515532">
    <property type="protein sequence ID" value="CEA15255.1"/>
    <property type="molecule type" value="Genomic_DNA"/>
</dbReference>
<keyword evidence="13" id="KW-0998">Cell outer membrane</keyword>
<name>A0A098BX80_9BACT</name>
<dbReference type="GO" id="GO:0015288">
    <property type="term" value="F:porin activity"/>
    <property type="evidence" value="ECO:0007669"/>
    <property type="project" value="UniProtKB-KW"/>
</dbReference>
<dbReference type="PANTHER" id="PTHR33619:SF3">
    <property type="entry name" value="POLYSACCHARIDE EXPORT PROTEIN GFCE-RELATED"/>
    <property type="match status" value="1"/>
</dbReference>
<feature type="transmembrane region" description="Helical" evidence="15">
    <location>
        <begin position="244"/>
        <end position="263"/>
    </location>
</feature>
<dbReference type="HOGENOM" id="CLU_038343_1_0_10"/>
<evidence type="ECO:0008006" key="20">
    <source>
        <dbReference type="Google" id="ProtNLM"/>
    </source>
</evidence>
<evidence type="ECO:0000256" key="2">
    <source>
        <dbReference type="ARBA" id="ARBA00009450"/>
    </source>
</evidence>
<dbReference type="Proteomes" id="UP000032417">
    <property type="component" value="Chromosome 1"/>
</dbReference>
<keyword evidence="4" id="KW-1134">Transmembrane beta strand</keyword>
<evidence type="ECO:0000256" key="9">
    <source>
        <dbReference type="ARBA" id="ARBA00023065"/>
    </source>
</evidence>
<protein>
    <recommendedName>
        <fullName evidence="20">Soluble ligand binding domain-containing protein</fullName>
    </recommendedName>
</protein>
<evidence type="ECO:0000256" key="4">
    <source>
        <dbReference type="ARBA" id="ARBA00022452"/>
    </source>
</evidence>
<evidence type="ECO:0000256" key="11">
    <source>
        <dbReference type="ARBA" id="ARBA00023136"/>
    </source>
</evidence>
<evidence type="ECO:0000256" key="8">
    <source>
        <dbReference type="ARBA" id="ARBA00023047"/>
    </source>
</evidence>
<dbReference type="GO" id="GO:0015159">
    <property type="term" value="F:polysaccharide transmembrane transporter activity"/>
    <property type="evidence" value="ECO:0007669"/>
    <property type="project" value="InterPro"/>
</dbReference>
<comment type="similarity">
    <text evidence="2">Belongs to the BexD/CtrA/VexA family.</text>
</comment>
<dbReference type="KEGG" id="pbt:ING2E5B_0488"/>
<evidence type="ECO:0000256" key="7">
    <source>
        <dbReference type="ARBA" id="ARBA00022729"/>
    </source>
</evidence>
<evidence type="ECO:0000259" key="16">
    <source>
        <dbReference type="Pfam" id="PF02563"/>
    </source>
</evidence>
<keyword evidence="19" id="KW-1185">Reference proteome</keyword>
<keyword evidence="6 15" id="KW-0812">Transmembrane</keyword>
<dbReference type="InterPro" id="IPR003715">
    <property type="entry name" value="Poly_export_N"/>
</dbReference>
<keyword evidence="8" id="KW-0625">Polysaccharide transport</keyword>
<organism evidence="18 19">
    <name type="scientific">Fermentimonas caenicola</name>
    <dbReference type="NCBI Taxonomy" id="1562970"/>
    <lineage>
        <taxon>Bacteria</taxon>
        <taxon>Pseudomonadati</taxon>
        <taxon>Bacteroidota</taxon>
        <taxon>Bacteroidia</taxon>
        <taxon>Bacteroidales</taxon>
        <taxon>Dysgonomonadaceae</taxon>
        <taxon>Fermentimonas</taxon>
    </lineage>
</organism>
<dbReference type="AlphaFoldDB" id="A0A098BX80"/>
<evidence type="ECO:0000259" key="17">
    <source>
        <dbReference type="Pfam" id="PF22461"/>
    </source>
</evidence>
<keyword evidence="7" id="KW-0732">Signal</keyword>
<comment type="subcellular location">
    <subcellularLocation>
        <location evidence="1">Cell outer membrane</location>
        <topology evidence="1">Multi-pass membrane protein</topology>
    </subcellularLocation>
</comment>
<dbReference type="Pfam" id="PF22461">
    <property type="entry name" value="SLBB_2"/>
    <property type="match status" value="1"/>
</dbReference>
<reference evidence="18 19" key="1">
    <citation type="submission" date="2014-08" db="EMBL/GenBank/DDBJ databases">
        <authorList>
            <person name="Wibberg D."/>
        </authorList>
    </citation>
    <scope>NUCLEOTIDE SEQUENCE [LARGE SCALE GENOMIC DNA]</scope>
    <source>
        <strain evidence="19">ING2-E5B</strain>
    </source>
</reference>
<dbReference type="Gene3D" id="3.30.1950.10">
    <property type="entry name" value="wza like domain"/>
    <property type="match status" value="1"/>
</dbReference>
<keyword evidence="10" id="KW-0626">Porin</keyword>
<dbReference type="GO" id="GO:0006811">
    <property type="term" value="P:monoatomic ion transport"/>
    <property type="evidence" value="ECO:0007669"/>
    <property type="project" value="UniProtKB-KW"/>
</dbReference>
<keyword evidence="14" id="KW-0449">Lipoprotein</keyword>
<feature type="domain" description="Polysaccharide export protein N-terminal" evidence="16">
    <location>
        <begin position="46"/>
        <end position="141"/>
    </location>
</feature>
<evidence type="ECO:0000313" key="18">
    <source>
        <dbReference type="EMBL" id="CEA15255.1"/>
    </source>
</evidence>
<evidence type="ECO:0000256" key="5">
    <source>
        <dbReference type="ARBA" id="ARBA00022597"/>
    </source>
</evidence>
<dbReference type="GO" id="GO:0009279">
    <property type="term" value="C:cell outer membrane"/>
    <property type="evidence" value="ECO:0007669"/>
    <property type="project" value="UniProtKB-SubCell"/>
</dbReference>
<feature type="domain" description="SLBB" evidence="17">
    <location>
        <begin position="146"/>
        <end position="226"/>
    </location>
</feature>
<keyword evidence="11 15" id="KW-0472">Membrane</keyword>
<evidence type="ECO:0000256" key="15">
    <source>
        <dbReference type="SAM" id="Phobius"/>
    </source>
</evidence>
<dbReference type="PROSITE" id="PS51257">
    <property type="entry name" value="PROKAR_LIPOPROTEIN"/>
    <property type="match status" value="1"/>
</dbReference>
<evidence type="ECO:0000256" key="3">
    <source>
        <dbReference type="ARBA" id="ARBA00022448"/>
    </source>
</evidence>
<proteinExistence type="inferred from homology"/>
<dbReference type="Pfam" id="PF02563">
    <property type="entry name" value="Poly_export"/>
    <property type="match status" value="1"/>
</dbReference>
<evidence type="ECO:0000256" key="6">
    <source>
        <dbReference type="ARBA" id="ARBA00022692"/>
    </source>
</evidence>
<evidence type="ECO:0000256" key="10">
    <source>
        <dbReference type="ARBA" id="ARBA00023114"/>
    </source>
</evidence>
<dbReference type="PATRIC" id="fig|1562970.3.peg.482"/>
<keyword evidence="9" id="KW-0406">Ion transport</keyword>
<dbReference type="GO" id="GO:0046930">
    <property type="term" value="C:pore complex"/>
    <property type="evidence" value="ECO:0007669"/>
    <property type="project" value="UniProtKB-KW"/>
</dbReference>
<dbReference type="STRING" id="1562970.ING2E5B_0488"/>
<gene>
    <name evidence="18" type="ORF">ING2E5B_0488</name>
</gene>
<dbReference type="PANTHER" id="PTHR33619">
    <property type="entry name" value="POLYSACCHARIDE EXPORT PROTEIN GFCE-RELATED"/>
    <property type="match status" value="1"/>
</dbReference>
<keyword evidence="3" id="KW-0813">Transport</keyword>
<keyword evidence="12" id="KW-0564">Palmitate</keyword>
<keyword evidence="15" id="KW-1133">Transmembrane helix</keyword>
<evidence type="ECO:0000256" key="14">
    <source>
        <dbReference type="ARBA" id="ARBA00023288"/>
    </source>
</evidence>